<dbReference type="AlphaFoldDB" id="Q47KJ9"/>
<feature type="domain" description="CBM2" evidence="6">
    <location>
        <begin position="30"/>
        <end position="140"/>
    </location>
</feature>
<protein>
    <submittedName>
        <fullName evidence="7">Cellulose-binding, family II, bacterial type</fullName>
    </submittedName>
</protein>
<dbReference type="InterPro" id="IPR036514">
    <property type="entry name" value="SGNH_hydro_sf"/>
</dbReference>
<dbReference type="STRING" id="269800.Tfu_2990"/>
<feature type="chain" id="PRO_5004233324" evidence="5">
    <location>
        <begin position="34"/>
        <end position="366"/>
    </location>
</feature>
<accession>Q47KJ9</accession>
<dbReference type="Pfam" id="PF00553">
    <property type="entry name" value="CBM_2"/>
    <property type="match status" value="1"/>
</dbReference>
<keyword evidence="3" id="KW-0119">Carbohydrate metabolism</keyword>
<dbReference type="GO" id="GO:0004553">
    <property type="term" value="F:hydrolase activity, hydrolyzing O-glycosyl compounds"/>
    <property type="evidence" value="ECO:0007669"/>
    <property type="project" value="InterPro"/>
</dbReference>
<dbReference type="eggNOG" id="COG5297">
    <property type="taxonomic scope" value="Bacteria"/>
</dbReference>
<dbReference type="PANTHER" id="PTHR30383:SF2">
    <property type="entry name" value="CELLULOSE-BINDING PROTEIN"/>
    <property type="match status" value="1"/>
</dbReference>
<evidence type="ECO:0000256" key="3">
    <source>
        <dbReference type="ARBA" id="ARBA00023326"/>
    </source>
</evidence>
<keyword evidence="5" id="KW-0732">Signal</keyword>
<evidence type="ECO:0000256" key="5">
    <source>
        <dbReference type="SAM" id="SignalP"/>
    </source>
</evidence>
<dbReference type="PROSITE" id="PS51173">
    <property type="entry name" value="CBM2"/>
    <property type="match status" value="1"/>
</dbReference>
<dbReference type="KEGG" id="tfu:Tfu_2990"/>
<keyword evidence="2" id="KW-0326">Glycosidase</keyword>
<dbReference type="eggNOG" id="COG2755">
    <property type="taxonomic scope" value="Bacteria"/>
</dbReference>
<evidence type="ECO:0000256" key="1">
    <source>
        <dbReference type="ARBA" id="ARBA00022801"/>
    </source>
</evidence>
<dbReference type="CAZy" id="CBM2">
    <property type="family name" value="Carbohydrate-Binding Module Family 2"/>
</dbReference>
<dbReference type="InterPro" id="IPR013830">
    <property type="entry name" value="SGNH_hydro"/>
</dbReference>
<dbReference type="GO" id="GO:0004622">
    <property type="term" value="F:phosphatidylcholine lysophospholipase activity"/>
    <property type="evidence" value="ECO:0007669"/>
    <property type="project" value="TreeGrafter"/>
</dbReference>
<dbReference type="Gene3D" id="2.60.40.290">
    <property type="match status" value="1"/>
</dbReference>
<reference evidence="7" key="1">
    <citation type="submission" date="2005-07" db="EMBL/GenBank/DDBJ databases">
        <title>Complete sequence of Thermobifida fusca YX.</title>
        <authorList>
            <consortium name="US DOE Joint Genome Institute"/>
            <person name="Copeland A."/>
            <person name="Lucas S."/>
            <person name="Lapidus A."/>
            <person name="Barry K."/>
            <person name="Detter J.C."/>
            <person name="Glavina T."/>
            <person name="Hammon N."/>
            <person name="Israni S."/>
            <person name="Pitluck S."/>
            <person name="Di Bartolo G."/>
            <person name="Chain P."/>
            <person name="Schmutz J."/>
            <person name="Larimer F."/>
            <person name="Land M."/>
            <person name="Lykidis A."/>
            <person name="Richardson P."/>
        </authorList>
    </citation>
    <scope>NUCLEOTIDE SEQUENCE</scope>
    <source>
        <strain evidence="7">YX</strain>
    </source>
</reference>
<dbReference type="Gene3D" id="3.40.50.1110">
    <property type="entry name" value="SGNH hydrolase"/>
    <property type="match status" value="1"/>
</dbReference>
<evidence type="ECO:0000259" key="6">
    <source>
        <dbReference type="PROSITE" id="PS51173"/>
    </source>
</evidence>
<dbReference type="PANTHER" id="PTHR30383">
    <property type="entry name" value="THIOESTERASE 1/PROTEASE 1/LYSOPHOSPHOLIPASE L1"/>
    <property type="match status" value="1"/>
</dbReference>
<sequence>MSRTWARAVTGACSALVVAAATLVIGGAPAASAADGCSAEYTVASDWGSGFVGNVTVTNTSGTPATGWTVQWTLPSGHTITNTWNAELSVNGSTVTATNASWNGSLPVGGSASFGFQGTGSGASSLPTDIACFLDAPGGGTPGGPNEPGGPDEPGGPGTPGEPVRIMPLGDSITGSPGCWRALLWRDLTDAGYTNIDFVGSRAGDGCGFPYDHENEGHGGMLVTNLARSGQLSTWLSATNPDIVLMHFGTNDVWSSLPTQTILDAYSTLVSQMRANNPNMTILVAQIIPMDSARSCATCAQGVQALNAAIPAWAASESTAQSPVIVVDQWTGFDTDADTYDGVHPNASGDAKIAQNWLEALIPLLD</sequence>
<gene>
    <name evidence="7" type="ordered locus">Tfu_2990</name>
</gene>
<feature type="signal peptide" evidence="5">
    <location>
        <begin position="1"/>
        <end position="33"/>
    </location>
</feature>
<dbReference type="SMART" id="SM00637">
    <property type="entry name" value="CBD_II"/>
    <property type="match status" value="1"/>
</dbReference>
<dbReference type="SUPFAM" id="SSF49384">
    <property type="entry name" value="Carbohydrate-binding domain"/>
    <property type="match status" value="1"/>
</dbReference>
<dbReference type="GO" id="GO:0030247">
    <property type="term" value="F:polysaccharide binding"/>
    <property type="evidence" value="ECO:0007669"/>
    <property type="project" value="UniProtKB-UniRule"/>
</dbReference>
<evidence type="ECO:0000313" key="7">
    <source>
        <dbReference type="EMBL" id="AAZ57023.1"/>
    </source>
</evidence>
<dbReference type="OrthoDB" id="468550at2"/>
<dbReference type="InterPro" id="IPR012291">
    <property type="entry name" value="CBM2_carb-bd_dom_sf"/>
</dbReference>
<dbReference type="InterPro" id="IPR001919">
    <property type="entry name" value="CBD2"/>
</dbReference>
<dbReference type="CDD" id="cd01833">
    <property type="entry name" value="XynB_like"/>
    <property type="match status" value="1"/>
</dbReference>
<dbReference type="InterPro" id="IPR018366">
    <property type="entry name" value="CBM2_CS"/>
</dbReference>
<dbReference type="RefSeq" id="WP_011293407.1">
    <property type="nucleotide sequence ID" value="NC_007333.1"/>
</dbReference>
<keyword evidence="1" id="KW-0378">Hydrolase</keyword>
<dbReference type="PROSITE" id="PS00561">
    <property type="entry name" value="CBM2_A"/>
    <property type="match status" value="1"/>
</dbReference>
<dbReference type="HOGENOM" id="CLU_741091_0_0_11"/>
<proteinExistence type="predicted"/>
<dbReference type="SUPFAM" id="SSF52266">
    <property type="entry name" value="SGNH hydrolase"/>
    <property type="match status" value="1"/>
</dbReference>
<dbReference type="InterPro" id="IPR008965">
    <property type="entry name" value="CBM2/CBM3_carb-bd_dom_sf"/>
</dbReference>
<name>Q47KJ9_THEFY</name>
<evidence type="ECO:0000256" key="2">
    <source>
        <dbReference type="ARBA" id="ARBA00023295"/>
    </source>
</evidence>
<dbReference type="InterPro" id="IPR051532">
    <property type="entry name" value="Ester_Hydrolysis_Enzymes"/>
</dbReference>
<feature type="region of interest" description="Disordered" evidence="4">
    <location>
        <begin position="134"/>
        <end position="163"/>
    </location>
</feature>
<keyword evidence="3" id="KW-0624">Polysaccharide degradation</keyword>
<feature type="compositionally biased region" description="Gly residues" evidence="4">
    <location>
        <begin position="137"/>
        <end position="159"/>
    </location>
</feature>
<evidence type="ECO:0000256" key="4">
    <source>
        <dbReference type="SAM" id="MobiDB-lite"/>
    </source>
</evidence>
<dbReference type="GO" id="GO:0000272">
    <property type="term" value="P:polysaccharide catabolic process"/>
    <property type="evidence" value="ECO:0007669"/>
    <property type="project" value="UniProtKB-KW"/>
</dbReference>
<dbReference type="EMBL" id="CP000088">
    <property type="protein sequence ID" value="AAZ57023.1"/>
    <property type="molecule type" value="Genomic_DNA"/>
</dbReference>
<organism evidence="7">
    <name type="scientific">Thermobifida fusca (strain YX)</name>
    <dbReference type="NCBI Taxonomy" id="269800"/>
    <lineage>
        <taxon>Bacteria</taxon>
        <taxon>Bacillati</taxon>
        <taxon>Actinomycetota</taxon>
        <taxon>Actinomycetes</taxon>
        <taxon>Streptosporangiales</taxon>
        <taxon>Nocardiopsidaceae</taxon>
        <taxon>Thermobifida</taxon>
    </lineage>
</organism>
<dbReference type="Pfam" id="PF13472">
    <property type="entry name" value="Lipase_GDSL_2"/>
    <property type="match status" value="1"/>
</dbReference>